<organism evidence="1 2">
    <name type="scientific">Cetraspora pellucida</name>
    <dbReference type="NCBI Taxonomy" id="1433469"/>
    <lineage>
        <taxon>Eukaryota</taxon>
        <taxon>Fungi</taxon>
        <taxon>Fungi incertae sedis</taxon>
        <taxon>Mucoromycota</taxon>
        <taxon>Glomeromycotina</taxon>
        <taxon>Glomeromycetes</taxon>
        <taxon>Diversisporales</taxon>
        <taxon>Gigasporaceae</taxon>
        <taxon>Cetraspora</taxon>
    </lineage>
</organism>
<dbReference type="AlphaFoldDB" id="A0A9N9I3B5"/>
<keyword evidence="2" id="KW-1185">Reference proteome</keyword>
<evidence type="ECO:0000313" key="1">
    <source>
        <dbReference type="EMBL" id="CAG8719622.1"/>
    </source>
</evidence>
<evidence type="ECO:0000313" key="2">
    <source>
        <dbReference type="Proteomes" id="UP000789759"/>
    </source>
</evidence>
<protein>
    <submittedName>
        <fullName evidence="1">16201_t:CDS:1</fullName>
    </submittedName>
</protein>
<sequence length="78" mass="9049">MNSLVIESLDSMINLTIDDIPTNSRNIMFKQDYMTNKTCKESLKKVKEIYPLYIDFTNEEGQCEAHIYIAVEDIQGLK</sequence>
<proteinExistence type="predicted"/>
<dbReference type="Proteomes" id="UP000789759">
    <property type="component" value="Unassembled WGS sequence"/>
</dbReference>
<gene>
    <name evidence="1" type="ORF">CPELLU_LOCUS12816</name>
</gene>
<name>A0A9N9I3B5_9GLOM</name>
<dbReference type="EMBL" id="CAJVQA010012805">
    <property type="protein sequence ID" value="CAG8719622.1"/>
    <property type="molecule type" value="Genomic_DNA"/>
</dbReference>
<accession>A0A9N9I3B5</accession>
<reference evidence="1" key="1">
    <citation type="submission" date="2021-06" db="EMBL/GenBank/DDBJ databases">
        <authorList>
            <person name="Kallberg Y."/>
            <person name="Tangrot J."/>
            <person name="Rosling A."/>
        </authorList>
    </citation>
    <scope>NUCLEOTIDE SEQUENCE</scope>
    <source>
        <strain evidence="1">FL966</strain>
    </source>
</reference>
<comment type="caution">
    <text evidence="1">The sequence shown here is derived from an EMBL/GenBank/DDBJ whole genome shotgun (WGS) entry which is preliminary data.</text>
</comment>